<feature type="coiled-coil region" evidence="2">
    <location>
        <begin position="100"/>
        <end position="167"/>
    </location>
</feature>
<reference evidence="5" key="1">
    <citation type="journal article" date="2019" name="Int. J. Syst. Evol. Microbiol.">
        <title>The Global Catalogue of Microorganisms (GCM) 10K type strain sequencing project: providing services to taxonomists for standard genome sequencing and annotation.</title>
        <authorList>
            <consortium name="The Broad Institute Genomics Platform"/>
            <consortium name="The Broad Institute Genome Sequencing Center for Infectious Disease"/>
            <person name="Wu L."/>
            <person name="Ma J."/>
        </authorList>
    </citation>
    <scope>NUCLEOTIDE SEQUENCE [LARGE SCALE GENOMIC DNA]</scope>
    <source>
        <strain evidence="5">KCTC 42255</strain>
    </source>
</reference>
<dbReference type="PROSITE" id="PS51257">
    <property type="entry name" value="PROKAR_LIPOPROTEIN"/>
    <property type="match status" value="1"/>
</dbReference>
<dbReference type="EMBL" id="JBHULZ010000040">
    <property type="protein sequence ID" value="MFD2697848.1"/>
    <property type="molecule type" value="Genomic_DNA"/>
</dbReference>
<dbReference type="Proteomes" id="UP001597357">
    <property type="component" value="Unassembled WGS sequence"/>
</dbReference>
<evidence type="ECO:0000256" key="2">
    <source>
        <dbReference type="SAM" id="Coils"/>
    </source>
</evidence>
<comment type="caution">
    <text evidence="4">The sequence shown here is derived from an EMBL/GenBank/DDBJ whole genome shotgun (WGS) entry which is preliminary data.</text>
</comment>
<keyword evidence="5" id="KW-1185">Reference proteome</keyword>
<dbReference type="PANTHER" id="PTHR30469">
    <property type="entry name" value="MULTIDRUG RESISTANCE PROTEIN MDTA"/>
    <property type="match status" value="1"/>
</dbReference>
<protein>
    <submittedName>
        <fullName evidence="4">Efflux RND transporter periplasmic adaptor subunit</fullName>
    </submittedName>
</protein>
<evidence type="ECO:0000259" key="3">
    <source>
        <dbReference type="Pfam" id="PF25973"/>
    </source>
</evidence>
<dbReference type="SUPFAM" id="SSF111369">
    <property type="entry name" value="HlyD-like secretion proteins"/>
    <property type="match status" value="1"/>
</dbReference>
<keyword evidence="2" id="KW-0175">Coiled coil</keyword>
<dbReference type="Gene3D" id="2.40.50.100">
    <property type="match status" value="1"/>
</dbReference>
<proteinExistence type="inferred from homology"/>
<dbReference type="PANTHER" id="PTHR30469:SF15">
    <property type="entry name" value="HLYD FAMILY OF SECRETION PROTEINS"/>
    <property type="match status" value="1"/>
</dbReference>
<comment type="similarity">
    <text evidence="1">Belongs to the membrane fusion protein (MFP) (TC 8.A.1) family.</text>
</comment>
<feature type="domain" description="CzcB-like barrel-sandwich hybrid" evidence="3">
    <location>
        <begin position="63"/>
        <end position="196"/>
    </location>
</feature>
<evidence type="ECO:0000313" key="4">
    <source>
        <dbReference type="EMBL" id="MFD2697848.1"/>
    </source>
</evidence>
<dbReference type="Pfam" id="PF25973">
    <property type="entry name" value="BSH_CzcB"/>
    <property type="match status" value="1"/>
</dbReference>
<dbReference type="Gene3D" id="1.10.287.470">
    <property type="entry name" value="Helix hairpin bin"/>
    <property type="match status" value="1"/>
</dbReference>
<dbReference type="InterPro" id="IPR006143">
    <property type="entry name" value="RND_pump_MFP"/>
</dbReference>
<accession>A0ABW5SDL9</accession>
<evidence type="ECO:0000313" key="5">
    <source>
        <dbReference type="Proteomes" id="UP001597357"/>
    </source>
</evidence>
<dbReference type="Gene3D" id="2.40.30.170">
    <property type="match status" value="1"/>
</dbReference>
<dbReference type="RefSeq" id="WP_379046448.1">
    <property type="nucleotide sequence ID" value="NZ_JBHULZ010000040.1"/>
</dbReference>
<dbReference type="InterPro" id="IPR058647">
    <property type="entry name" value="BSH_CzcB-like"/>
</dbReference>
<dbReference type="NCBIfam" id="TIGR01730">
    <property type="entry name" value="RND_mfp"/>
    <property type="match status" value="1"/>
</dbReference>
<evidence type="ECO:0000256" key="1">
    <source>
        <dbReference type="ARBA" id="ARBA00009477"/>
    </source>
</evidence>
<dbReference type="Gene3D" id="2.40.420.20">
    <property type="match status" value="1"/>
</dbReference>
<sequence>MKNILFPVGLVIALLFISCNKEQSAAKTQQANPVAVNLFTLKKAQENQPYIMVSGTVAADNAAQISTRHMGYVKAVYAKLGDKVKKGQSLINISNTELSAQLAQVKAKQTEARAAFLNAQKDYERYTQLFKQNSATQKELDDMQTQYSMAQARLKAAQEMQNEIESQFAYTQIKAPFTGTITSKNVQVGDLAKPGQVLMQLEGDQSLLVETRIPESDINRINQQDSVAVYLSSIDQRLKAEVFELSNSARFTGGQYTLKVRLINPPASVKAGMYAQVKLPIELKKDHELQAAPLLIPKEALVKQGQLTGVFTPSLQNTAVLRWLRLGQDFGDQVEVLSGLSPEEQIIINSQGRLQNGTPIVKK</sequence>
<gene>
    <name evidence="4" type="ORF">ACFSQ0_07575</name>
</gene>
<name>A0ABW5SDL9_9FLAO</name>
<organism evidence="4 5">
    <name type="scientific">Mesonia sediminis</name>
    <dbReference type="NCBI Taxonomy" id="1703946"/>
    <lineage>
        <taxon>Bacteria</taxon>
        <taxon>Pseudomonadati</taxon>
        <taxon>Bacteroidota</taxon>
        <taxon>Flavobacteriia</taxon>
        <taxon>Flavobacteriales</taxon>
        <taxon>Flavobacteriaceae</taxon>
        <taxon>Mesonia</taxon>
    </lineage>
</organism>